<dbReference type="STRING" id="471514.AN477_19275"/>
<evidence type="ECO:0000256" key="6">
    <source>
        <dbReference type="ARBA" id="ARBA00023136"/>
    </source>
</evidence>
<keyword evidence="4 7" id="KW-0812">Transmembrane</keyword>
<dbReference type="Proteomes" id="UP000050482">
    <property type="component" value="Unassembled WGS sequence"/>
</dbReference>
<evidence type="ECO:0000256" key="2">
    <source>
        <dbReference type="ARBA" id="ARBA00022448"/>
    </source>
</evidence>
<comment type="subcellular location">
    <subcellularLocation>
        <location evidence="1">Cell membrane</location>
        <topology evidence="1">Multi-pass membrane protein</topology>
    </subcellularLocation>
</comment>
<keyword evidence="5 7" id="KW-1133">Transmembrane helix</keyword>
<protein>
    <recommendedName>
        <fullName evidence="8">ABC transmembrane type-1 domain-containing protein</fullName>
    </recommendedName>
</protein>
<dbReference type="PANTHER" id="PTHR30465">
    <property type="entry name" value="INNER MEMBRANE ABC TRANSPORTER"/>
    <property type="match status" value="1"/>
</dbReference>
<evidence type="ECO:0000256" key="1">
    <source>
        <dbReference type="ARBA" id="ARBA00004651"/>
    </source>
</evidence>
<feature type="transmembrane region" description="Helical" evidence="7">
    <location>
        <begin position="218"/>
        <end position="241"/>
    </location>
</feature>
<dbReference type="CDD" id="cd06261">
    <property type="entry name" value="TM_PBP2"/>
    <property type="match status" value="1"/>
</dbReference>
<dbReference type="SUPFAM" id="SSF161098">
    <property type="entry name" value="MetI-like"/>
    <property type="match status" value="1"/>
</dbReference>
<gene>
    <name evidence="9" type="ORF">AN477_19275</name>
</gene>
<dbReference type="Gene3D" id="1.10.3720.10">
    <property type="entry name" value="MetI-like"/>
    <property type="match status" value="1"/>
</dbReference>
<dbReference type="InterPro" id="IPR035906">
    <property type="entry name" value="MetI-like_sf"/>
</dbReference>
<dbReference type="Pfam" id="PF00528">
    <property type="entry name" value="BPD_transp_1"/>
    <property type="match status" value="1"/>
</dbReference>
<evidence type="ECO:0000256" key="7">
    <source>
        <dbReference type="SAM" id="Phobius"/>
    </source>
</evidence>
<sequence length="308" mass="35418">MLKFIWYHVKSWFYMVVLILAIASVGRQAQLIYVQGQPYTNLTNSWSSVFFAALNAPFKLLSPPYHPILAKMSSYIPLSLFFVVYAFIGSYVFGVLKGIADVFWRKRIGYRAFQGLFWLLDAVPMFGLIVLIETGSMFLAMAWQGDPIHVIPNQHFWLGNFLRANILMVPSMMYLSRITNIAISFELGEEYLLTARSKGIRVWKLFRRHLFRNIVPKLLNEAPTAFIMILSSLLALEYLSFQDKGFMFALLAGMGQGELGQPSLYLDQGAFLIQAVSGFLLMMALFTTVFQLLAAWLRWRWKVVHNYE</sequence>
<dbReference type="PATRIC" id="fig|471514.4.peg.1542"/>
<dbReference type="InterPro" id="IPR000515">
    <property type="entry name" value="MetI-like"/>
</dbReference>
<dbReference type="OrthoDB" id="2551456at2"/>
<accession>A0A0P9GNT6</accession>
<keyword evidence="6 7" id="KW-0472">Membrane</keyword>
<name>A0A0P9GNT6_9BACL</name>
<dbReference type="RefSeq" id="WP_054970811.1">
    <property type="nucleotide sequence ID" value="NZ_LJCO01000082.1"/>
</dbReference>
<keyword evidence="3" id="KW-1003">Cell membrane</keyword>
<feature type="transmembrane region" description="Helical" evidence="7">
    <location>
        <begin position="271"/>
        <end position="297"/>
    </location>
</feature>
<dbReference type="GO" id="GO:0005886">
    <property type="term" value="C:plasma membrane"/>
    <property type="evidence" value="ECO:0007669"/>
    <property type="project" value="UniProtKB-SubCell"/>
</dbReference>
<evidence type="ECO:0000256" key="5">
    <source>
        <dbReference type="ARBA" id="ARBA00022989"/>
    </source>
</evidence>
<feature type="transmembrane region" description="Helical" evidence="7">
    <location>
        <begin position="116"/>
        <end position="143"/>
    </location>
</feature>
<evidence type="ECO:0000256" key="4">
    <source>
        <dbReference type="ARBA" id="ARBA00022692"/>
    </source>
</evidence>
<feature type="transmembrane region" description="Helical" evidence="7">
    <location>
        <begin position="75"/>
        <end position="96"/>
    </location>
</feature>
<dbReference type="EMBL" id="LJCO01000082">
    <property type="protein sequence ID" value="KPV42179.1"/>
    <property type="molecule type" value="Genomic_DNA"/>
</dbReference>
<organism evidence="9 10">
    <name type="scientific">Alicyclobacillus ferrooxydans</name>
    <dbReference type="NCBI Taxonomy" id="471514"/>
    <lineage>
        <taxon>Bacteria</taxon>
        <taxon>Bacillati</taxon>
        <taxon>Bacillota</taxon>
        <taxon>Bacilli</taxon>
        <taxon>Bacillales</taxon>
        <taxon>Alicyclobacillaceae</taxon>
        <taxon>Alicyclobacillus</taxon>
    </lineage>
</organism>
<evidence type="ECO:0000259" key="8">
    <source>
        <dbReference type="Pfam" id="PF00528"/>
    </source>
</evidence>
<evidence type="ECO:0000313" key="9">
    <source>
        <dbReference type="EMBL" id="KPV42179.1"/>
    </source>
</evidence>
<feature type="transmembrane region" description="Helical" evidence="7">
    <location>
        <begin position="12"/>
        <end position="33"/>
    </location>
</feature>
<keyword evidence="2" id="KW-0813">Transport</keyword>
<keyword evidence="10" id="KW-1185">Reference proteome</keyword>
<evidence type="ECO:0000313" key="10">
    <source>
        <dbReference type="Proteomes" id="UP000050482"/>
    </source>
</evidence>
<proteinExistence type="predicted"/>
<dbReference type="GO" id="GO:0055085">
    <property type="term" value="P:transmembrane transport"/>
    <property type="evidence" value="ECO:0007669"/>
    <property type="project" value="InterPro"/>
</dbReference>
<feature type="domain" description="ABC transmembrane type-1" evidence="8">
    <location>
        <begin position="92"/>
        <end position="299"/>
    </location>
</feature>
<comment type="caution">
    <text evidence="9">The sequence shown here is derived from an EMBL/GenBank/DDBJ whole genome shotgun (WGS) entry which is preliminary data.</text>
</comment>
<reference evidence="9 10" key="1">
    <citation type="submission" date="2015-09" db="EMBL/GenBank/DDBJ databases">
        <title>Draft genome sequence of Alicyclobacillus ferrooxydans DSM 22381.</title>
        <authorList>
            <person name="Hemp J."/>
        </authorList>
    </citation>
    <scope>NUCLEOTIDE SEQUENCE [LARGE SCALE GENOMIC DNA]</scope>
    <source>
        <strain evidence="9 10">TC-34</strain>
    </source>
</reference>
<dbReference type="PANTHER" id="PTHR30465:SF44">
    <property type="entry name" value="ABC-TYPE DIPEPTIDE_OLIGOPEPTIDE TRANSPORT SYSTEM, PERMEASE COMPONENT"/>
    <property type="match status" value="1"/>
</dbReference>
<feature type="transmembrane region" description="Helical" evidence="7">
    <location>
        <begin position="155"/>
        <end position="175"/>
    </location>
</feature>
<evidence type="ECO:0000256" key="3">
    <source>
        <dbReference type="ARBA" id="ARBA00022475"/>
    </source>
</evidence>
<dbReference type="AlphaFoldDB" id="A0A0P9GNT6"/>